<dbReference type="GO" id="GO:0015035">
    <property type="term" value="F:protein-disulfide reductase activity"/>
    <property type="evidence" value="ECO:0007669"/>
    <property type="project" value="InterPro"/>
</dbReference>
<dbReference type="eggNOG" id="COG3011">
    <property type="taxonomic scope" value="Bacteria"/>
</dbReference>
<dbReference type="STRING" id="661478.OP10G_3989"/>
<accession>A0A068NVF2</accession>
<evidence type="ECO:0000313" key="1">
    <source>
        <dbReference type="EMBL" id="AIE87357.1"/>
    </source>
</evidence>
<name>A0A068NVF2_FIMGI</name>
<dbReference type="Proteomes" id="UP000027982">
    <property type="component" value="Chromosome"/>
</dbReference>
<gene>
    <name evidence="1" type="ORF">OP10G_3989</name>
</gene>
<proteinExistence type="predicted"/>
<dbReference type="Pfam" id="PF04134">
    <property type="entry name" value="DCC1-like"/>
    <property type="match status" value="1"/>
</dbReference>
<evidence type="ECO:0000313" key="2">
    <source>
        <dbReference type="Proteomes" id="UP000027982"/>
    </source>
</evidence>
<dbReference type="KEGG" id="fgi:OP10G_3989"/>
<dbReference type="PANTHER" id="PTHR33639">
    <property type="entry name" value="THIOL-DISULFIDE OXIDOREDUCTASE DCC"/>
    <property type="match status" value="1"/>
</dbReference>
<sequence>MIPALDHPTLFFDGVCNLCNASVDWVIRHDKARRFRYSSLQGDTAKQIVAEYANEEGLSTVVLVDDRGKHVRSSAALGVLRHLGGFYGFLGALGMVIPRPLRDWGYRLVAKNRYRWFGKKDSCRLPTPAERALFLP</sequence>
<dbReference type="HOGENOM" id="CLU_092206_2_1_0"/>
<dbReference type="OrthoDB" id="9785438at2"/>
<protein>
    <submittedName>
        <fullName evidence="1">Thiol-disulfide oxidoreductase DCC</fullName>
    </submittedName>
</protein>
<dbReference type="InterPro" id="IPR052927">
    <property type="entry name" value="DCC_oxidoreductase"/>
</dbReference>
<reference evidence="1 2" key="1">
    <citation type="journal article" date="2014" name="PLoS ONE">
        <title>The first complete genome sequence of the class fimbriimonadia in the phylum armatimonadetes.</title>
        <authorList>
            <person name="Hu Z.Y."/>
            <person name="Wang Y.Z."/>
            <person name="Im W.T."/>
            <person name="Wang S.Y."/>
            <person name="Zhao G.P."/>
            <person name="Zheng H.J."/>
            <person name="Quan Z.X."/>
        </authorList>
    </citation>
    <scope>NUCLEOTIDE SEQUENCE [LARGE SCALE GENOMIC DNA]</scope>
    <source>
        <strain evidence="1">Gsoil 348</strain>
    </source>
</reference>
<dbReference type="AlphaFoldDB" id="A0A068NVF2"/>
<organism evidence="1 2">
    <name type="scientific">Fimbriimonas ginsengisoli Gsoil 348</name>
    <dbReference type="NCBI Taxonomy" id="661478"/>
    <lineage>
        <taxon>Bacteria</taxon>
        <taxon>Bacillati</taxon>
        <taxon>Armatimonadota</taxon>
        <taxon>Fimbriimonadia</taxon>
        <taxon>Fimbriimonadales</taxon>
        <taxon>Fimbriimonadaceae</taxon>
        <taxon>Fimbriimonas</taxon>
    </lineage>
</organism>
<keyword evidence="2" id="KW-1185">Reference proteome</keyword>
<dbReference type="InterPro" id="IPR007263">
    <property type="entry name" value="DCC1-like"/>
</dbReference>
<dbReference type="PANTHER" id="PTHR33639:SF2">
    <property type="entry name" value="DUF393 DOMAIN-CONTAINING PROTEIN"/>
    <property type="match status" value="1"/>
</dbReference>
<dbReference type="RefSeq" id="WP_025228740.1">
    <property type="nucleotide sequence ID" value="NZ_CP007139.1"/>
</dbReference>
<dbReference type="EMBL" id="CP007139">
    <property type="protein sequence ID" value="AIE87357.1"/>
    <property type="molecule type" value="Genomic_DNA"/>
</dbReference>